<evidence type="ECO:0000256" key="1">
    <source>
        <dbReference type="SAM" id="SignalP"/>
    </source>
</evidence>
<dbReference type="Proteomes" id="UP000501568">
    <property type="component" value="Chromosome"/>
</dbReference>
<name>A0A6G6Y319_9SPHN</name>
<proteinExistence type="predicted"/>
<evidence type="ECO:0000313" key="2">
    <source>
        <dbReference type="EMBL" id="QIG78966.1"/>
    </source>
</evidence>
<reference evidence="2 3" key="1">
    <citation type="submission" date="2020-02" db="EMBL/GenBank/DDBJ databases">
        <authorList>
            <person name="Zheng R.K."/>
            <person name="Sun C.M."/>
        </authorList>
    </citation>
    <scope>NUCLEOTIDE SEQUENCE [LARGE SCALE GENOMIC DNA]</scope>
    <source>
        <strain evidence="3">zrk23</strain>
    </source>
</reference>
<gene>
    <name evidence="2" type="ORF">G5C33_03645</name>
</gene>
<dbReference type="RefSeq" id="WP_165325967.1">
    <property type="nucleotide sequence ID" value="NZ_CP049109.1"/>
</dbReference>
<dbReference type="AlphaFoldDB" id="A0A6G6Y319"/>
<keyword evidence="3" id="KW-1185">Reference proteome</keyword>
<evidence type="ECO:0000313" key="3">
    <source>
        <dbReference type="Proteomes" id="UP000501568"/>
    </source>
</evidence>
<feature type="signal peptide" evidence="1">
    <location>
        <begin position="1"/>
        <end position="23"/>
    </location>
</feature>
<sequence>MSKTLFAFAAAGAALFAGAPAMAQSSVAISAESRADAAASPIVFTEENSHWRDYQTDLSEARRELRSDLRRAHDADDRVDAYAEYEREVADARHDFRKEMAERGVLIRDEDMTPTGTVTVEEVAMIEARDD</sequence>
<organism evidence="2 3">
    <name type="scientific">Stakelama tenebrarum</name>
    <dbReference type="NCBI Taxonomy" id="2711215"/>
    <lineage>
        <taxon>Bacteria</taxon>
        <taxon>Pseudomonadati</taxon>
        <taxon>Pseudomonadota</taxon>
        <taxon>Alphaproteobacteria</taxon>
        <taxon>Sphingomonadales</taxon>
        <taxon>Sphingomonadaceae</taxon>
        <taxon>Stakelama</taxon>
    </lineage>
</organism>
<accession>A0A6G6Y319</accession>
<keyword evidence="1" id="KW-0732">Signal</keyword>
<dbReference type="KEGG" id="spzr:G5C33_03645"/>
<evidence type="ECO:0008006" key="4">
    <source>
        <dbReference type="Google" id="ProtNLM"/>
    </source>
</evidence>
<feature type="chain" id="PRO_5026221361" description="DUF4148 domain-containing protein" evidence="1">
    <location>
        <begin position="24"/>
        <end position="131"/>
    </location>
</feature>
<protein>
    <recommendedName>
        <fullName evidence="4">DUF4148 domain-containing protein</fullName>
    </recommendedName>
</protein>
<dbReference type="EMBL" id="CP049109">
    <property type="protein sequence ID" value="QIG78966.1"/>
    <property type="molecule type" value="Genomic_DNA"/>
</dbReference>